<keyword evidence="4" id="KW-1185">Reference proteome</keyword>
<dbReference type="SUPFAM" id="SSF47413">
    <property type="entry name" value="lambda repressor-like DNA-binding domains"/>
    <property type="match status" value="1"/>
</dbReference>
<dbReference type="Pfam" id="PF06114">
    <property type="entry name" value="Peptidase_M78"/>
    <property type="match status" value="1"/>
</dbReference>
<dbReference type="Gene3D" id="1.10.10.2910">
    <property type="match status" value="1"/>
</dbReference>
<dbReference type="PANTHER" id="PTHR43236:SF1">
    <property type="entry name" value="BLL7220 PROTEIN"/>
    <property type="match status" value="1"/>
</dbReference>
<evidence type="ECO:0000313" key="4">
    <source>
        <dbReference type="Proteomes" id="UP000708347"/>
    </source>
</evidence>
<dbReference type="PROSITE" id="PS50943">
    <property type="entry name" value="HTH_CROC1"/>
    <property type="match status" value="1"/>
</dbReference>
<dbReference type="Pfam" id="PF01381">
    <property type="entry name" value="HTH_3"/>
    <property type="match status" value="1"/>
</dbReference>
<sequence>MIDPNQRLRNLRQLNGMTQKAFAAELGIGQAALSQIERGDRPLTAQHMVIARRRFNIPFDFFEAPPITYGPNDLNFRTRKLTRAQQDRAVTMFGLIEQEVRNKTDIANSTSSLNAADGDDVRARPLREVEALAAATRQLIGVRSDKVINNVTRCIERLGILVTGLPAWDPNARIDGISSPRRTEEPFVAALDLDKPGDRLRFSAAHELGHILVHTESKPLSREARETEADTFASAFLLPREAMLEELSPTLTLAGYSRIKARWGVSMQAVIRRSFDLDVIDRDRYRSLQIQISSRGWRKDEPVDIPKETPAIPTPDIGGFRQIVNGDNVVSIFDRPLNG</sequence>
<dbReference type="InterPro" id="IPR010982">
    <property type="entry name" value="Lambda_DNA-bd_dom_sf"/>
</dbReference>
<dbReference type="InterPro" id="IPR001387">
    <property type="entry name" value="Cro/C1-type_HTH"/>
</dbReference>
<evidence type="ECO:0000259" key="2">
    <source>
        <dbReference type="PROSITE" id="PS50943"/>
    </source>
</evidence>
<protein>
    <submittedName>
        <fullName evidence="3">ImmA/IrrE family metallo-endopeptidase</fullName>
    </submittedName>
</protein>
<dbReference type="Proteomes" id="UP000708347">
    <property type="component" value="Unassembled WGS sequence"/>
</dbReference>
<dbReference type="CDD" id="cd00093">
    <property type="entry name" value="HTH_XRE"/>
    <property type="match status" value="1"/>
</dbReference>
<evidence type="ECO:0000313" key="3">
    <source>
        <dbReference type="EMBL" id="NTY63944.1"/>
    </source>
</evidence>
<accession>A0ABX2K769</accession>
<feature type="domain" description="HTH cro/C1-type" evidence="2">
    <location>
        <begin position="8"/>
        <end position="62"/>
    </location>
</feature>
<dbReference type="InterPro" id="IPR052345">
    <property type="entry name" value="Rad_response_metalloprotease"/>
</dbReference>
<proteinExistence type="inferred from homology"/>
<dbReference type="PANTHER" id="PTHR43236">
    <property type="entry name" value="ANTITOXIN HIGA1"/>
    <property type="match status" value="1"/>
</dbReference>
<dbReference type="Gene3D" id="1.10.260.40">
    <property type="entry name" value="lambda repressor-like DNA-binding domains"/>
    <property type="match status" value="1"/>
</dbReference>
<name>A0ABX2K769_9MYCO</name>
<reference evidence="3 4" key="1">
    <citation type="submission" date="2019-05" db="EMBL/GenBank/DDBJ databases">
        <title>Mycolicibacterium sphagni ENV482 genome assembly.</title>
        <authorList>
            <person name="Chen W."/>
            <person name="Faulkner N.W."/>
            <person name="Hyman M.R."/>
        </authorList>
    </citation>
    <scope>NUCLEOTIDE SEQUENCE [LARGE SCALE GENOMIC DNA]</scope>
    <source>
        <strain evidence="3 4">ENV482</strain>
    </source>
</reference>
<dbReference type="RefSeq" id="WP_174401542.1">
    <property type="nucleotide sequence ID" value="NZ_VBSB01000037.1"/>
</dbReference>
<organism evidence="3 4">
    <name type="scientific">Mycolicibacterium sphagni</name>
    <dbReference type="NCBI Taxonomy" id="1786"/>
    <lineage>
        <taxon>Bacteria</taxon>
        <taxon>Bacillati</taxon>
        <taxon>Actinomycetota</taxon>
        <taxon>Actinomycetes</taxon>
        <taxon>Mycobacteriales</taxon>
        <taxon>Mycobacteriaceae</taxon>
        <taxon>Mycolicibacterium</taxon>
    </lineage>
</organism>
<dbReference type="SMART" id="SM00530">
    <property type="entry name" value="HTH_XRE"/>
    <property type="match status" value="1"/>
</dbReference>
<dbReference type="InterPro" id="IPR010359">
    <property type="entry name" value="IrrE_HExxH"/>
</dbReference>
<comment type="caution">
    <text evidence="3">The sequence shown here is derived from an EMBL/GenBank/DDBJ whole genome shotgun (WGS) entry which is preliminary data.</text>
</comment>
<dbReference type="EMBL" id="VBSB01000037">
    <property type="protein sequence ID" value="NTY63944.1"/>
    <property type="molecule type" value="Genomic_DNA"/>
</dbReference>
<evidence type="ECO:0000256" key="1">
    <source>
        <dbReference type="ARBA" id="ARBA00007227"/>
    </source>
</evidence>
<comment type="similarity">
    <text evidence="1">Belongs to the short-chain fatty acyl-CoA assimilation regulator (ScfR) family.</text>
</comment>
<gene>
    <name evidence="3" type="ORF">FEG63_30970</name>
</gene>